<dbReference type="AlphaFoldDB" id="A0A0C3GE70"/>
<reference evidence="2" key="2">
    <citation type="submission" date="2015-01" db="EMBL/GenBank/DDBJ databases">
        <title>Evolutionary Origins and Diversification of the Mycorrhizal Mutualists.</title>
        <authorList>
            <consortium name="DOE Joint Genome Institute"/>
            <consortium name="Mycorrhizal Genomics Consortium"/>
            <person name="Kohler A."/>
            <person name="Kuo A."/>
            <person name="Nagy L.G."/>
            <person name="Floudas D."/>
            <person name="Copeland A."/>
            <person name="Barry K.W."/>
            <person name="Cichocki N."/>
            <person name="Veneault-Fourrey C."/>
            <person name="LaButti K."/>
            <person name="Lindquist E.A."/>
            <person name="Lipzen A."/>
            <person name="Lundell T."/>
            <person name="Morin E."/>
            <person name="Murat C."/>
            <person name="Riley R."/>
            <person name="Ohm R."/>
            <person name="Sun H."/>
            <person name="Tunlid A."/>
            <person name="Henrissat B."/>
            <person name="Grigoriev I.V."/>
            <person name="Hibbett D.S."/>
            <person name="Martin F."/>
        </authorList>
    </citation>
    <scope>NUCLEOTIDE SEQUENCE [LARGE SCALE GENOMIC DNA]</scope>
    <source>
        <strain evidence="2">F 1598</strain>
    </source>
</reference>
<dbReference type="EMBL" id="KN832974">
    <property type="protein sequence ID" value="KIM89984.1"/>
    <property type="molecule type" value="Genomic_DNA"/>
</dbReference>
<sequence length="65" mass="7168">MNNAFNLKNTLNILFAFLAVPSLSRNCAIVWFSTLATHSLYAFSAATHISIPSTETSRMLILKPP</sequence>
<organism evidence="1 2">
    <name type="scientific">Piloderma croceum (strain F 1598)</name>
    <dbReference type="NCBI Taxonomy" id="765440"/>
    <lineage>
        <taxon>Eukaryota</taxon>
        <taxon>Fungi</taxon>
        <taxon>Dikarya</taxon>
        <taxon>Basidiomycota</taxon>
        <taxon>Agaricomycotina</taxon>
        <taxon>Agaricomycetes</taxon>
        <taxon>Agaricomycetidae</taxon>
        <taxon>Atheliales</taxon>
        <taxon>Atheliaceae</taxon>
        <taxon>Piloderma</taxon>
    </lineage>
</organism>
<evidence type="ECO:0000313" key="1">
    <source>
        <dbReference type="EMBL" id="KIM89984.1"/>
    </source>
</evidence>
<reference evidence="1 2" key="1">
    <citation type="submission" date="2014-04" db="EMBL/GenBank/DDBJ databases">
        <authorList>
            <consortium name="DOE Joint Genome Institute"/>
            <person name="Kuo A."/>
            <person name="Tarkka M."/>
            <person name="Buscot F."/>
            <person name="Kohler A."/>
            <person name="Nagy L.G."/>
            <person name="Floudas D."/>
            <person name="Copeland A."/>
            <person name="Barry K.W."/>
            <person name="Cichocki N."/>
            <person name="Veneault-Fourrey C."/>
            <person name="LaButti K."/>
            <person name="Lindquist E.A."/>
            <person name="Lipzen A."/>
            <person name="Lundell T."/>
            <person name="Morin E."/>
            <person name="Murat C."/>
            <person name="Sun H."/>
            <person name="Tunlid A."/>
            <person name="Henrissat B."/>
            <person name="Grigoriev I.V."/>
            <person name="Hibbett D.S."/>
            <person name="Martin F."/>
            <person name="Nordberg H.P."/>
            <person name="Cantor M.N."/>
            <person name="Hua S.X."/>
        </authorList>
    </citation>
    <scope>NUCLEOTIDE SEQUENCE [LARGE SCALE GENOMIC DNA]</scope>
    <source>
        <strain evidence="1 2">F 1598</strain>
    </source>
</reference>
<evidence type="ECO:0000313" key="2">
    <source>
        <dbReference type="Proteomes" id="UP000054166"/>
    </source>
</evidence>
<protein>
    <submittedName>
        <fullName evidence="1">Uncharacterized protein</fullName>
    </submittedName>
</protein>
<gene>
    <name evidence="1" type="ORF">PILCRDRAFT_812778</name>
</gene>
<accession>A0A0C3GE70</accession>
<dbReference type="HOGENOM" id="CLU_2850475_0_0_1"/>
<proteinExistence type="predicted"/>
<name>A0A0C3GE70_PILCF</name>
<dbReference type="Proteomes" id="UP000054166">
    <property type="component" value="Unassembled WGS sequence"/>
</dbReference>
<dbReference type="InParanoid" id="A0A0C3GE70"/>
<keyword evidence="2" id="KW-1185">Reference proteome</keyword>